<keyword evidence="2" id="KW-1133">Transmembrane helix</keyword>
<sequence length="93" mass="9791">MRTALSVPRPSLAQLAYGWVTVLVSTTAMILLSQARSGFAIVLICVTALALGVLVAVTAPSPRRRTAAPTAEPLTARVPAQGRRVAEPDRELV</sequence>
<gene>
    <name evidence="3" type="ORF">G5C51_35335</name>
</gene>
<evidence type="ECO:0000313" key="4">
    <source>
        <dbReference type="Proteomes" id="UP000481583"/>
    </source>
</evidence>
<organism evidence="3 4">
    <name type="scientific">Streptomyces coryli</name>
    <dbReference type="NCBI Taxonomy" id="1128680"/>
    <lineage>
        <taxon>Bacteria</taxon>
        <taxon>Bacillati</taxon>
        <taxon>Actinomycetota</taxon>
        <taxon>Actinomycetes</taxon>
        <taxon>Kitasatosporales</taxon>
        <taxon>Streptomycetaceae</taxon>
        <taxon>Streptomyces</taxon>
    </lineage>
</organism>
<evidence type="ECO:0000313" key="3">
    <source>
        <dbReference type="EMBL" id="NGN69149.1"/>
    </source>
</evidence>
<comment type="caution">
    <text evidence="3">The sequence shown here is derived from an EMBL/GenBank/DDBJ whole genome shotgun (WGS) entry which is preliminary data.</text>
</comment>
<evidence type="ECO:0000256" key="2">
    <source>
        <dbReference type="SAM" id="Phobius"/>
    </source>
</evidence>
<accession>A0A6G4UA94</accession>
<dbReference type="EMBL" id="JAAKZV010000263">
    <property type="protein sequence ID" value="NGN69149.1"/>
    <property type="molecule type" value="Genomic_DNA"/>
</dbReference>
<dbReference type="RefSeq" id="WP_165243805.1">
    <property type="nucleotide sequence ID" value="NZ_JAAKZV010000263.1"/>
</dbReference>
<keyword evidence="2" id="KW-0472">Membrane</keyword>
<dbReference type="AlphaFoldDB" id="A0A6G4UA94"/>
<protein>
    <submittedName>
        <fullName evidence="3">Uncharacterized protein</fullName>
    </submittedName>
</protein>
<name>A0A6G4UA94_9ACTN</name>
<dbReference type="Proteomes" id="UP000481583">
    <property type="component" value="Unassembled WGS sequence"/>
</dbReference>
<feature type="compositionally biased region" description="Basic and acidic residues" evidence="1">
    <location>
        <begin position="84"/>
        <end position="93"/>
    </location>
</feature>
<proteinExistence type="predicted"/>
<evidence type="ECO:0000256" key="1">
    <source>
        <dbReference type="SAM" id="MobiDB-lite"/>
    </source>
</evidence>
<keyword evidence="2" id="KW-0812">Transmembrane</keyword>
<keyword evidence="4" id="KW-1185">Reference proteome</keyword>
<feature type="transmembrane region" description="Helical" evidence="2">
    <location>
        <begin position="12"/>
        <end position="32"/>
    </location>
</feature>
<reference evidence="3 4" key="1">
    <citation type="submission" date="2020-02" db="EMBL/GenBank/DDBJ databases">
        <title>Whole-genome analyses of novel actinobacteria.</title>
        <authorList>
            <person name="Sahin N."/>
        </authorList>
    </citation>
    <scope>NUCLEOTIDE SEQUENCE [LARGE SCALE GENOMIC DNA]</scope>
    <source>
        <strain evidence="3 4">A7024</strain>
    </source>
</reference>
<feature type="region of interest" description="Disordered" evidence="1">
    <location>
        <begin position="65"/>
        <end position="93"/>
    </location>
</feature>
<feature type="transmembrane region" description="Helical" evidence="2">
    <location>
        <begin position="38"/>
        <end position="57"/>
    </location>
</feature>